<gene>
    <name evidence="2" type="ORF">JI741_31525</name>
</gene>
<dbReference type="RefSeq" id="WP_202016441.1">
    <property type="nucleotide sequence ID" value="NZ_JAERRB010000019.1"/>
</dbReference>
<dbReference type="InterPro" id="IPR042095">
    <property type="entry name" value="SUMF_sf"/>
</dbReference>
<dbReference type="SUPFAM" id="SSF56436">
    <property type="entry name" value="C-type lectin-like"/>
    <property type="match status" value="1"/>
</dbReference>
<dbReference type="InterPro" id="IPR051043">
    <property type="entry name" value="Sulfatase_Mod_Factor_Kinase"/>
</dbReference>
<evidence type="ECO:0000313" key="2">
    <source>
        <dbReference type="EMBL" id="MBL0745807.1"/>
    </source>
</evidence>
<dbReference type="EMBL" id="JAERRB010000019">
    <property type="protein sequence ID" value="MBL0745807.1"/>
    <property type="molecule type" value="Genomic_DNA"/>
</dbReference>
<proteinExistence type="predicted"/>
<feature type="domain" description="Sulfatase-modifying factor enzyme-like" evidence="1">
    <location>
        <begin position="32"/>
        <end position="330"/>
    </location>
</feature>
<dbReference type="Pfam" id="PF03781">
    <property type="entry name" value="FGE-sulfatase"/>
    <property type="match status" value="1"/>
</dbReference>
<name>A0ABS1L4G8_9BACT</name>
<evidence type="ECO:0000313" key="3">
    <source>
        <dbReference type="Proteomes" id="UP000613030"/>
    </source>
</evidence>
<organism evidence="2 3">
    <name type="scientific">Chryseolinea lacunae</name>
    <dbReference type="NCBI Taxonomy" id="2801331"/>
    <lineage>
        <taxon>Bacteria</taxon>
        <taxon>Pseudomonadati</taxon>
        <taxon>Bacteroidota</taxon>
        <taxon>Cytophagia</taxon>
        <taxon>Cytophagales</taxon>
        <taxon>Fulvivirgaceae</taxon>
        <taxon>Chryseolinea</taxon>
    </lineage>
</organism>
<comment type="caution">
    <text evidence="2">The sequence shown here is derived from an EMBL/GenBank/DDBJ whole genome shotgun (WGS) entry which is preliminary data.</text>
</comment>
<dbReference type="Proteomes" id="UP000613030">
    <property type="component" value="Unassembled WGS sequence"/>
</dbReference>
<evidence type="ECO:0000259" key="1">
    <source>
        <dbReference type="Pfam" id="PF03781"/>
    </source>
</evidence>
<dbReference type="Gene3D" id="3.90.1580.10">
    <property type="entry name" value="paralog of FGE (formylglycine-generating enzyme)"/>
    <property type="match status" value="1"/>
</dbReference>
<sequence>MLRRLKTIGLMMLMACNPQNKHDDVKRENAPAGMVFIPGGEFIMGTDDPEAPPHEHPAHRVQVHAFWMDETEVTNAQFDAFVKATKYVTVAERPLVWEELQKELPSGTPPMADSLLRAGTIIFNPPDHPVLLNDISQWWQWKVGANWKAPEGPGTDLHGRWDHPVIHIAYEDAEAYARWANKRLPTEAEWEFASSVERKQPNAANSVLANTFQGSFPFKDLGEDGFAGTAPVKSFPANSFGLYDMIGNVWEWTQDWYDPRYFKELTHAAVTKDPNGPVQSFDPAEPYIPKRVTKGGSFLCSSNYCSNYRTSARQGSAVDSGQSHIGFRCVLTKE</sequence>
<reference evidence="2 3" key="1">
    <citation type="submission" date="2021-01" db="EMBL/GenBank/DDBJ databases">
        <title>Chryseolinea sp. Jin1 Genome sequencing and assembly.</title>
        <authorList>
            <person name="Kim I."/>
        </authorList>
    </citation>
    <scope>NUCLEOTIDE SEQUENCE [LARGE SCALE GENOMIC DNA]</scope>
    <source>
        <strain evidence="2 3">Jin1</strain>
    </source>
</reference>
<dbReference type="PANTHER" id="PTHR23150:SF19">
    <property type="entry name" value="FORMYLGLYCINE-GENERATING ENZYME"/>
    <property type="match status" value="1"/>
</dbReference>
<accession>A0ABS1L4G8</accession>
<dbReference type="InterPro" id="IPR016187">
    <property type="entry name" value="CTDL_fold"/>
</dbReference>
<dbReference type="InterPro" id="IPR005532">
    <property type="entry name" value="SUMF_dom"/>
</dbReference>
<dbReference type="PANTHER" id="PTHR23150">
    <property type="entry name" value="SULFATASE MODIFYING FACTOR 1, 2"/>
    <property type="match status" value="1"/>
</dbReference>
<keyword evidence="3" id="KW-1185">Reference proteome</keyword>
<protein>
    <submittedName>
        <fullName evidence="2">Formylglycine-generating enzyme family protein</fullName>
    </submittedName>
</protein>